<dbReference type="SMART" id="SM00767">
    <property type="entry name" value="DCD"/>
    <property type="match status" value="1"/>
</dbReference>
<evidence type="ECO:0000313" key="3">
    <source>
        <dbReference type="EMBL" id="MCI29776.1"/>
    </source>
</evidence>
<reference evidence="3 4" key="1">
    <citation type="journal article" date="2018" name="Front. Plant Sci.">
        <title>Red Clover (Trifolium pratense) and Zigzag Clover (T. medium) - A Picture of Genomic Similarities and Differences.</title>
        <authorList>
            <person name="Dluhosova J."/>
            <person name="Istvanek J."/>
            <person name="Nedelnik J."/>
            <person name="Repkova J."/>
        </authorList>
    </citation>
    <scope>NUCLEOTIDE SEQUENCE [LARGE SCALE GENOMIC DNA]</scope>
    <source>
        <strain evidence="4">cv. 10/8</strain>
        <tissue evidence="3">Leaf</tissue>
    </source>
</reference>
<keyword evidence="4" id="KW-1185">Reference proteome</keyword>
<accession>A0A392R1R9</accession>
<dbReference type="PANTHER" id="PTHR46444">
    <property type="entry name" value="DCD (DEVELOPMENT AND CELL DEATH) DOMAIN PROTEIN-RELATED"/>
    <property type="match status" value="1"/>
</dbReference>
<proteinExistence type="predicted"/>
<feature type="compositionally biased region" description="Basic and acidic residues" evidence="1">
    <location>
        <begin position="58"/>
        <end position="73"/>
    </location>
</feature>
<dbReference type="Pfam" id="PF10539">
    <property type="entry name" value="Dev_Cell_Death"/>
    <property type="match status" value="1"/>
</dbReference>
<comment type="caution">
    <text evidence="3">The sequence shown here is derived from an EMBL/GenBank/DDBJ whole genome shotgun (WGS) entry which is preliminary data.</text>
</comment>
<evidence type="ECO:0000259" key="2">
    <source>
        <dbReference type="PROSITE" id="PS51222"/>
    </source>
</evidence>
<dbReference type="Proteomes" id="UP000265520">
    <property type="component" value="Unassembled WGS sequence"/>
</dbReference>
<feature type="domain" description="DCD" evidence="2">
    <location>
        <begin position="1"/>
        <end position="49"/>
    </location>
</feature>
<protein>
    <submittedName>
        <fullName evidence="3">DCD (Development and cell death) domain protein</fullName>
    </submittedName>
</protein>
<feature type="non-terminal residue" evidence="3">
    <location>
        <position position="80"/>
    </location>
</feature>
<evidence type="ECO:0000256" key="1">
    <source>
        <dbReference type="SAM" id="MobiDB-lite"/>
    </source>
</evidence>
<sequence length="80" mass="9603">VKFITIWDCKPLPERIFRDAIRENYFSANKFHFGLSEDQVYKLLHLFSMNKLEPEVPRRHMSRTDDMKSERYPVGKVGRS</sequence>
<dbReference type="AlphaFoldDB" id="A0A392R1R9"/>
<feature type="region of interest" description="Disordered" evidence="1">
    <location>
        <begin position="58"/>
        <end position="80"/>
    </location>
</feature>
<evidence type="ECO:0000313" key="4">
    <source>
        <dbReference type="Proteomes" id="UP000265520"/>
    </source>
</evidence>
<dbReference type="PANTHER" id="PTHR46444:SF9">
    <property type="entry name" value="DCD (DEVELOPMENT AND CELL DEATH) DOMAIN PROTEIN"/>
    <property type="match status" value="1"/>
</dbReference>
<feature type="non-terminal residue" evidence="3">
    <location>
        <position position="1"/>
    </location>
</feature>
<organism evidence="3 4">
    <name type="scientific">Trifolium medium</name>
    <dbReference type="NCBI Taxonomy" id="97028"/>
    <lineage>
        <taxon>Eukaryota</taxon>
        <taxon>Viridiplantae</taxon>
        <taxon>Streptophyta</taxon>
        <taxon>Embryophyta</taxon>
        <taxon>Tracheophyta</taxon>
        <taxon>Spermatophyta</taxon>
        <taxon>Magnoliopsida</taxon>
        <taxon>eudicotyledons</taxon>
        <taxon>Gunneridae</taxon>
        <taxon>Pentapetalae</taxon>
        <taxon>rosids</taxon>
        <taxon>fabids</taxon>
        <taxon>Fabales</taxon>
        <taxon>Fabaceae</taxon>
        <taxon>Papilionoideae</taxon>
        <taxon>50 kb inversion clade</taxon>
        <taxon>NPAAA clade</taxon>
        <taxon>Hologalegina</taxon>
        <taxon>IRL clade</taxon>
        <taxon>Trifolieae</taxon>
        <taxon>Trifolium</taxon>
    </lineage>
</organism>
<dbReference type="PROSITE" id="PS51222">
    <property type="entry name" value="DCD"/>
    <property type="match status" value="1"/>
</dbReference>
<name>A0A392R1R9_9FABA</name>
<dbReference type="EMBL" id="LXQA010174906">
    <property type="protein sequence ID" value="MCI29776.1"/>
    <property type="molecule type" value="Genomic_DNA"/>
</dbReference>
<dbReference type="InterPro" id="IPR013989">
    <property type="entry name" value="Dev_and_cell_death_domain"/>
</dbReference>